<dbReference type="InterPro" id="IPR006143">
    <property type="entry name" value="RND_pump_MFP"/>
</dbReference>
<organism evidence="6 7">
    <name type="scientific">Pelotalea chapellei</name>
    <dbReference type="NCBI Taxonomy" id="44671"/>
    <lineage>
        <taxon>Bacteria</taxon>
        <taxon>Pseudomonadati</taxon>
        <taxon>Thermodesulfobacteriota</taxon>
        <taxon>Desulfuromonadia</taxon>
        <taxon>Geobacterales</taxon>
        <taxon>Geobacteraceae</taxon>
        <taxon>Pelotalea</taxon>
    </lineage>
</organism>
<feature type="domain" description="CusB-like beta-barrel" evidence="5">
    <location>
        <begin position="249"/>
        <end position="320"/>
    </location>
</feature>
<dbReference type="Pfam" id="PF25954">
    <property type="entry name" value="Beta-barrel_RND_2"/>
    <property type="match status" value="1"/>
</dbReference>
<feature type="domain" description="Multidrug resistance protein MdtA-like alpha-helical hairpin" evidence="4">
    <location>
        <begin position="130"/>
        <end position="204"/>
    </location>
</feature>
<protein>
    <submittedName>
        <fullName evidence="6">Efflux RND transporter periplasmic adaptor subunit</fullName>
    </submittedName>
</protein>
<dbReference type="PANTHER" id="PTHR30469:SF38">
    <property type="entry name" value="HLYD FAMILY SECRETION PROTEIN"/>
    <property type="match status" value="1"/>
</dbReference>
<evidence type="ECO:0000256" key="1">
    <source>
        <dbReference type="ARBA" id="ARBA00009477"/>
    </source>
</evidence>
<sequence>MTQDPLSKLSIDKSSQMVKKGPVRKWHRISVILAVILVLVLVVAFFKGRKVAIETTSVVQVYPTQSFTLLNASGYVVAQRKAAVASKLTGRLEWLGVEEGSRVTAGQVIARLENKDLQAAVRQGEAAVSNARAGLEQARAEEGDASLAFGRQRELLRQGIIAKAEFDTAEARFKRARAAVSGAEAAVRNSSAALSGARVNYDYTLIRAPFDAVVLTKNADAGDIITPLGAAANAKAAVFTIADMDSLQVEADVSEANLGVVYKGQPCEILLDALPKSRFRGEVHTVVPTADRTKASVMVKVRFLDKDPKILPEMSAKVAFLERPASPEEQKPRIAIAPAAIVRVEDREGVFRVNDEIVTFVPVKRGARLGELVEVSGVASGDKVALRPLEKLKNGSRISLPEKK</sequence>
<evidence type="ECO:0000256" key="2">
    <source>
        <dbReference type="ARBA" id="ARBA00023054"/>
    </source>
</evidence>
<evidence type="ECO:0000313" key="7">
    <source>
        <dbReference type="Proteomes" id="UP000784128"/>
    </source>
</evidence>
<keyword evidence="3" id="KW-1133">Transmembrane helix</keyword>
<dbReference type="Gene3D" id="2.40.30.170">
    <property type="match status" value="1"/>
</dbReference>
<reference evidence="6 7" key="1">
    <citation type="submission" date="2021-05" db="EMBL/GenBank/DDBJ databases">
        <title>The draft genome of Geobacter chapellei DSM 13688.</title>
        <authorList>
            <person name="Xu Z."/>
            <person name="Masuda Y."/>
            <person name="Itoh H."/>
            <person name="Senoo K."/>
        </authorList>
    </citation>
    <scope>NUCLEOTIDE SEQUENCE [LARGE SCALE GENOMIC DNA]</scope>
    <source>
        <strain evidence="6 7">DSM 13688</strain>
    </source>
</reference>
<accession>A0ABS5U421</accession>
<feature type="transmembrane region" description="Helical" evidence="3">
    <location>
        <begin position="26"/>
        <end position="46"/>
    </location>
</feature>
<gene>
    <name evidence="6" type="ORF">KJB30_01330</name>
</gene>
<dbReference type="PANTHER" id="PTHR30469">
    <property type="entry name" value="MULTIDRUG RESISTANCE PROTEIN MDTA"/>
    <property type="match status" value="1"/>
</dbReference>
<dbReference type="InterPro" id="IPR030190">
    <property type="entry name" value="MacA_alpha-hairpin_sf"/>
</dbReference>
<name>A0ABS5U421_9BACT</name>
<comment type="similarity">
    <text evidence="1">Belongs to the membrane fusion protein (MFP) (TC 8.A.1) family.</text>
</comment>
<keyword evidence="3" id="KW-0472">Membrane</keyword>
<dbReference type="Pfam" id="PF25876">
    <property type="entry name" value="HH_MFP_RND"/>
    <property type="match status" value="1"/>
</dbReference>
<keyword evidence="3" id="KW-0812">Transmembrane</keyword>
<proteinExistence type="inferred from homology"/>
<dbReference type="InterPro" id="IPR058624">
    <property type="entry name" value="MdtA-like_HH"/>
</dbReference>
<evidence type="ECO:0000259" key="5">
    <source>
        <dbReference type="Pfam" id="PF25954"/>
    </source>
</evidence>
<evidence type="ECO:0000313" key="6">
    <source>
        <dbReference type="EMBL" id="MBT1070416.1"/>
    </source>
</evidence>
<dbReference type="EMBL" id="JAHDYS010000001">
    <property type="protein sequence ID" value="MBT1070416.1"/>
    <property type="molecule type" value="Genomic_DNA"/>
</dbReference>
<dbReference type="Gene3D" id="2.40.50.100">
    <property type="match status" value="1"/>
</dbReference>
<keyword evidence="7" id="KW-1185">Reference proteome</keyword>
<dbReference type="RefSeq" id="WP_214296117.1">
    <property type="nucleotide sequence ID" value="NZ_JAHDYS010000001.1"/>
</dbReference>
<dbReference type="Gene3D" id="6.10.140.1990">
    <property type="match status" value="1"/>
</dbReference>
<dbReference type="NCBIfam" id="TIGR01730">
    <property type="entry name" value="RND_mfp"/>
    <property type="match status" value="1"/>
</dbReference>
<dbReference type="SUPFAM" id="SSF111369">
    <property type="entry name" value="HlyD-like secretion proteins"/>
    <property type="match status" value="1"/>
</dbReference>
<evidence type="ECO:0000256" key="3">
    <source>
        <dbReference type="SAM" id="Phobius"/>
    </source>
</evidence>
<evidence type="ECO:0000259" key="4">
    <source>
        <dbReference type="Pfam" id="PF25876"/>
    </source>
</evidence>
<comment type="caution">
    <text evidence="6">The sequence shown here is derived from an EMBL/GenBank/DDBJ whole genome shotgun (WGS) entry which is preliminary data.</text>
</comment>
<keyword evidence="2" id="KW-0175">Coiled coil</keyword>
<dbReference type="Proteomes" id="UP000784128">
    <property type="component" value="Unassembled WGS sequence"/>
</dbReference>
<dbReference type="Gene3D" id="2.40.420.20">
    <property type="match status" value="1"/>
</dbReference>
<dbReference type="InterPro" id="IPR058792">
    <property type="entry name" value="Beta-barrel_RND_2"/>
</dbReference>